<evidence type="ECO:0000313" key="2">
    <source>
        <dbReference type="Proteomes" id="UP001056120"/>
    </source>
</evidence>
<evidence type="ECO:0000313" key="1">
    <source>
        <dbReference type="EMBL" id="KAI3686070.1"/>
    </source>
</evidence>
<keyword evidence="2" id="KW-1185">Reference proteome</keyword>
<name>A0ACB8YLX2_9ASTR</name>
<sequence>MRKVSNLKSLWWWWCVGVGCRRDEEGFRSEIAVAVAVVRWRWCGCRRDEEDDRMGVFFFKWSKTSLMADQIARTTSVNVRTYHRSF</sequence>
<proteinExistence type="predicted"/>
<accession>A0ACB8YLX2</accession>
<protein>
    <submittedName>
        <fullName evidence="1">Uncharacterized protein</fullName>
    </submittedName>
</protein>
<gene>
    <name evidence="1" type="ORF">L1987_79740</name>
</gene>
<dbReference type="Proteomes" id="UP001056120">
    <property type="component" value="Linkage Group LG27"/>
</dbReference>
<reference evidence="2" key="1">
    <citation type="journal article" date="2022" name="Mol. Ecol. Resour.">
        <title>The genomes of chicory, endive, great burdock and yacon provide insights into Asteraceae palaeo-polyploidization history and plant inulin production.</title>
        <authorList>
            <person name="Fan W."/>
            <person name="Wang S."/>
            <person name="Wang H."/>
            <person name="Wang A."/>
            <person name="Jiang F."/>
            <person name="Liu H."/>
            <person name="Zhao H."/>
            <person name="Xu D."/>
            <person name="Zhang Y."/>
        </authorList>
    </citation>
    <scope>NUCLEOTIDE SEQUENCE [LARGE SCALE GENOMIC DNA]</scope>
    <source>
        <strain evidence="2">cv. Yunnan</strain>
    </source>
</reference>
<comment type="caution">
    <text evidence="1">The sequence shown here is derived from an EMBL/GenBank/DDBJ whole genome shotgun (WGS) entry which is preliminary data.</text>
</comment>
<reference evidence="1 2" key="2">
    <citation type="journal article" date="2022" name="Mol. Ecol. Resour.">
        <title>The genomes of chicory, endive, great burdock and yacon provide insights into Asteraceae paleo-polyploidization history and plant inulin production.</title>
        <authorList>
            <person name="Fan W."/>
            <person name="Wang S."/>
            <person name="Wang H."/>
            <person name="Wang A."/>
            <person name="Jiang F."/>
            <person name="Liu H."/>
            <person name="Zhao H."/>
            <person name="Xu D."/>
            <person name="Zhang Y."/>
        </authorList>
    </citation>
    <scope>NUCLEOTIDE SEQUENCE [LARGE SCALE GENOMIC DNA]</scope>
    <source>
        <strain evidence="2">cv. Yunnan</strain>
        <tissue evidence="1">Leaves</tissue>
    </source>
</reference>
<dbReference type="EMBL" id="CM042044">
    <property type="protein sequence ID" value="KAI3686070.1"/>
    <property type="molecule type" value="Genomic_DNA"/>
</dbReference>
<organism evidence="1 2">
    <name type="scientific">Smallanthus sonchifolius</name>
    <dbReference type="NCBI Taxonomy" id="185202"/>
    <lineage>
        <taxon>Eukaryota</taxon>
        <taxon>Viridiplantae</taxon>
        <taxon>Streptophyta</taxon>
        <taxon>Embryophyta</taxon>
        <taxon>Tracheophyta</taxon>
        <taxon>Spermatophyta</taxon>
        <taxon>Magnoliopsida</taxon>
        <taxon>eudicotyledons</taxon>
        <taxon>Gunneridae</taxon>
        <taxon>Pentapetalae</taxon>
        <taxon>asterids</taxon>
        <taxon>campanulids</taxon>
        <taxon>Asterales</taxon>
        <taxon>Asteraceae</taxon>
        <taxon>Asteroideae</taxon>
        <taxon>Heliantheae alliance</taxon>
        <taxon>Millerieae</taxon>
        <taxon>Smallanthus</taxon>
    </lineage>
</organism>